<keyword evidence="8" id="KW-1185">Reference proteome</keyword>
<dbReference type="PROSITE" id="PS51999">
    <property type="entry name" value="ZF_GRF"/>
    <property type="match status" value="1"/>
</dbReference>
<gene>
    <name evidence="7" type="ORF">Ahy_A04g021445</name>
</gene>
<evidence type="ECO:0000259" key="6">
    <source>
        <dbReference type="PROSITE" id="PS51999"/>
    </source>
</evidence>
<dbReference type="Proteomes" id="UP000289738">
    <property type="component" value="Chromosome A04"/>
</dbReference>
<keyword evidence="5" id="KW-1133">Transmembrane helix</keyword>
<evidence type="ECO:0000256" key="4">
    <source>
        <dbReference type="PROSITE-ProRule" id="PRU01343"/>
    </source>
</evidence>
<feature type="transmembrane region" description="Helical" evidence="5">
    <location>
        <begin position="136"/>
        <end position="155"/>
    </location>
</feature>
<dbReference type="AlphaFoldDB" id="A0A445DKG4"/>
<keyword evidence="3" id="KW-0862">Zinc</keyword>
<keyword evidence="2 4" id="KW-0863">Zinc-finger</keyword>
<evidence type="ECO:0000256" key="5">
    <source>
        <dbReference type="SAM" id="Phobius"/>
    </source>
</evidence>
<dbReference type="Pfam" id="PF06839">
    <property type="entry name" value="Zn_ribbon_GRF"/>
    <property type="match status" value="1"/>
</dbReference>
<evidence type="ECO:0000313" key="8">
    <source>
        <dbReference type="Proteomes" id="UP000289738"/>
    </source>
</evidence>
<reference evidence="7 8" key="1">
    <citation type="submission" date="2019-01" db="EMBL/GenBank/DDBJ databases">
        <title>Sequencing of cultivated peanut Arachis hypogaea provides insights into genome evolution and oil improvement.</title>
        <authorList>
            <person name="Chen X."/>
        </authorList>
    </citation>
    <scope>NUCLEOTIDE SEQUENCE [LARGE SCALE GENOMIC DNA]</scope>
    <source>
        <strain evidence="8">cv. Fuhuasheng</strain>
        <tissue evidence="7">Leaves</tissue>
    </source>
</reference>
<organism evidence="7 8">
    <name type="scientific">Arachis hypogaea</name>
    <name type="common">Peanut</name>
    <dbReference type="NCBI Taxonomy" id="3818"/>
    <lineage>
        <taxon>Eukaryota</taxon>
        <taxon>Viridiplantae</taxon>
        <taxon>Streptophyta</taxon>
        <taxon>Embryophyta</taxon>
        <taxon>Tracheophyta</taxon>
        <taxon>Spermatophyta</taxon>
        <taxon>Magnoliopsida</taxon>
        <taxon>eudicotyledons</taxon>
        <taxon>Gunneridae</taxon>
        <taxon>Pentapetalae</taxon>
        <taxon>rosids</taxon>
        <taxon>fabids</taxon>
        <taxon>Fabales</taxon>
        <taxon>Fabaceae</taxon>
        <taxon>Papilionoideae</taxon>
        <taxon>50 kb inversion clade</taxon>
        <taxon>dalbergioids sensu lato</taxon>
        <taxon>Dalbergieae</taxon>
        <taxon>Pterocarpus clade</taxon>
        <taxon>Arachis</taxon>
    </lineage>
</organism>
<accession>A0A445DKG4</accession>
<dbReference type="PANTHER" id="PTHR33248">
    <property type="entry name" value="ZINC ION-BINDING PROTEIN"/>
    <property type="match status" value="1"/>
</dbReference>
<comment type="caution">
    <text evidence="7">The sequence shown here is derived from an EMBL/GenBank/DDBJ whole genome shotgun (WGS) entry which is preliminary data.</text>
</comment>
<sequence length="172" mass="19281">MIILIIKENAVGEGGEDVGSKATRKKAALGFDEVEDGDRDADWMASQGSRSGRIRTPVKEMVCGHGERPILRTSMTKDNPGRRFWGCVYYEVQDGCDFFRWADPEAGGALGDSEIARCRKKITTLKTRLKDVEWKLRIVAALGVVGWIGFLYLLLHNPHSGRHINGMHLIRR</sequence>
<evidence type="ECO:0000256" key="3">
    <source>
        <dbReference type="ARBA" id="ARBA00022833"/>
    </source>
</evidence>
<evidence type="ECO:0000256" key="1">
    <source>
        <dbReference type="ARBA" id="ARBA00022723"/>
    </source>
</evidence>
<evidence type="ECO:0000256" key="2">
    <source>
        <dbReference type="ARBA" id="ARBA00022771"/>
    </source>
</evidence>
<evidence type="ECO:0000313" key="7">
    <source>
        <dbReference type="EMBL" id="RYR63668.1"/>
    </source>
</evidence>
<proteinExistence type="predicted"/>
<dbReference type="EMBL" id="SDMP01000004">
    <property type="protein sequence ID" value="RYR63668.1"/>
    <property type="molecule type" value="Genomic_DNA"/>
</dbReference>
<name>A0A445DKG4_ARAHY</name>
<keyword evidence="5" id="KW-0472">Membrane</keyword>
<keyword evidence="1" id="KW-0479">Metal-binding</keyword>
<feature type="domain" description="GRF-type" evidence="6">
    <location>
        <begin position="63"/>
        <end position="105"/>
    </location>
</feature>
<keyword evidence="5" id="KW-0812">Transmembrane</keyword>
<dbReference type="GO" id="GO:0008270">
    <property type="term" value="F:zinc ion binding"/>
    <property type="evidence" value="ECO:0007669"/>
    <property type="project" value="UniProtKB-KW"/>
</dbReference>
<protein>
    <recommendedName>
        <fullName evidence="6">GRF-type domain-containing protein</fullName>
    </recommendedName>
</protein>
<dbReference type="InterPro" id="IPR010666">
    <property type="entry name" value="Znf_GRF"/>
</dbReference>